<dbReference type="GO" id="GO:0030428">
    <property type="term" value="C:cell septum"/>
    <property type="evidence" value="ECO:0007669"/>
    <property type="project" value="TreeGrafter"/>
</dbReference>
<name>A0A2G8T3M3_9BURK</name>
<reference evidence="4 5" key="1">
    <citation type="submission" date="2017-10" db="EMBL/GenBank/DDBJ databases">
        <title>Massilia psychrophilum sp. nov., a novel purple-pigmented bacterium isolated from Tianshan glacier, Xinjiang Municipality, China.</title>
        <authorList>
            <person name="Wang H."/>
        </authorList>
    </citation>
    <scope>NUCLEOTIDE SEQUENCE [LARGE SCALE GENOMIC DNA]</scope>
    <source>
        <strain evidence="4 5">JCM 30813</strain>
    </source>
</reference>
<sequence length="305" mass="32297">MGLFSFLNKNKQETTGEDSGYFSRDDDSAATQARSKRASSANQPAAPRGKKAGASDDPVLPEKKRARRRLVGAIALALAVAVGLPMLLDAEPKPLASDLSIQIPSRDKAPPLPLPAAPGAALSPPVLPADSLDRREEIVEAPKPQPAEVKPVSLDTKAQAQARAVEPKPPAVKAEPKSEPKSEPRLARIEPKPVAKVDDKPADKIAKAPLESSRAQDILEGKSAEPASEKFIVQVAALGSAEKVAELQDKLKAAGIRSFTHKVSTPSGERIQVKLGPFSRSEADKMHARLEKVGLPGSMVRSDGK</sequence>
<organism evidence="4 5">
    <name type="scientific">Massilia psychrophila</name>
    <dbReference type="NCBI Taxonomy" id="1603353"/>
    <lineage>
        <taxon>Bacteria</taxon>
        <taxon>Pseudomonadati</taxon>
        <taxon>Pseudomonadota</taxon>
        <taxon>Betaproteobacteria</taxon>
        <taxon>Burkholderiales</taxon>
        <taxon>Oxalobacteraceae</taxon>
        <taxon>Telluria group</taxon>
        <taxon>Massilia</taxon>
    </lineage>
</organism>
<evidence type="ECO:0000313" key="4">
    <source>
        <dbReference type="EMBL" id="PIL40650.1"/>
    </source>
</evidence>
<feature type="region of interest" description="Disordered" evidence="1">
    <location>
        <begin position="99"/>
        <end position="224"/>
    </location>
</feature>
<dbReference type="GO" id="GO:0032153">
    <property type="term" value="C:cell division site"/>
    <property type="evidence" value="ECO:0007669"/>
    <property type="project" value="TreeGrafter"/>
</dbReference>
<dbReference type="GO" id="GO:0042834">
    <property type="term" value="F:peptidoglycan binding"/>
    <property type="evidence" value="ECO:0007669"/>
    <property type="project" value="InterPro"/>
</dbReference>
<dbReference type="PANTHER" id="PTHR38687:SF1">
    <property type="entry name" value="CELL DIVISION PROTEIN DEDD"/>
    <property type="match status" value="1"/>
</dbReference>
<feature type="region of interest" description="Disordered" evidence="1">
    <location>
        <begin position="1"/>
        <end position="63"/>
    </location>
</feature>
<feature type="compositionally biased region" description="Basic and acidic residues" evidence="1">
    <location>
        <begin position="131"/>
        <end position="140"/>
    </location>
</feature>
<dbReference type="Pfam" id="PF05036">
    <property type="entry name" value="SPOR"/>
    <property type="match status" value="1"/>
</dbReference>
<dbReference type="SUPFAM" id="SSF110997">
    <property type="entry name" value="Sporulation related repeat"/>
    <property type="match status" value="1"/>
</dbReference>
<dbReference type="AlphaFoldDB" id="A0A2G8T3M3"/>
<feature type="domain" description="SPOR" evidence="3">
    <location>
        <begin position="225"/>
        <end position="303"/>
    </location>
</feature>
<dbReference type="GO" id="GO:0032506">
    <property type="term" value="P:cytokinetic process"/>
    <property type="evidence" value="ECO:0007669"/>
    <property type="project" value="TreeGrafter"/>
</dbReference>
<evidence type="ECO:0000256" key="2">
    <source>
        <dbReference type="SAM" id="Phobius"/>
    </source>
</evidence>
<proteinExistence type="predicted"/>
<keyword evidence="2" id="KW-0472">Membrane</keyword>
<evidence type="ECO:0000259" key="3">
    <source>
        <dbReference type="PROSITE" id="PS51724"/>
    </source>
</evidence>
<feature type="compositionally biased region" description="Polar residues" evidence="1">
    <location>
        <begin position="29"/>
        <end position="43"/>
    </location>
</feature>
<comment type="caution">
    <text evidence="4">The sequence shown here is derived from an EMBL/GenBank/DDBJ whole genome shotgun (WGS) entry which is preliminary data.</text>
</comment>
<evidence type="ECO:0000313" key="5">
    <source>
        <dbReference type="Proteomes" id="UP000228593"/>
    </source>
</evidence>
<accession>A0A2G8T3M3</accession>
<feature type="compositionally biased region" description="Basic and acidic residues" evidence="1">
    <location>
        <begin position="174"/>
        <end position="206"/>
    </location>
</feature>
<dbReference type="RefSeq" id="WP_099915032.1">
    <property type="nucleotide sequence ID" value="NZ_BMHS01000002.1"/>
</dbReference>
<keyword evidence="2" id="KW-1133">Transmembrane helix</keyword>
<gene>
    <name evidence="4" type="ORF">CR103_05590</name>
</gene>
<feature type="transmembrane region" description="Helical" evidence="2">
    <location>
        <begin position="70"/>
        <end position="88"/>
    </location>
</feature>
<protein>
    <recommendedName>
        <fullName evidence="3">SPOR domain-containing protein</fullName>
    </recommendedName>
</protein>
<keyword evidence="2" id="KW-0812">Transmembrane</keyword>
<dbReference type="OrthoDB" id="8563804at2"/>
<dbReference type="PANTHER" id="PTHR38687">
    <property type="entry name" value="CELL DIVISION PROTEIN DEDD-RELATED"/>
    <property type="match status" value="1"/>
</dbReference>
<dbReference type="InterPro" id="IPR036680">
    <property type="entry name" value="SPOR-like_sf"/>
</dbReference>
<dbReference type="PROSITE" id="PS51724">
    <property type="entry name" value="SPOR"/>
    <property type="match status" value="1"/>
</dbReference>
<evidence type="ECO:0000256" key="1">
    <source>
        <dbReference type="SAM" id="MobiDB-lite"/>
    </source>
</evidence>
<dbReference type="Proteomes" id="UP000228593">
    <property type="component" value="Unassembled WGS sequence"/>
</dbReference>
<dbReference type="Gene3D" id="3.30.70.1070">
    <property type="entry name" value="Sporulation related repeat"/>
    <property type="match status" value="1"/>
</dbReference>
<keyword evidence="5" id="KW-1185">Reference proteome</keyword>
<dbReference type="InterPro" id="IPR007730">
    <property type="entry name" value="SPOR-like_dom"/>
</dbReference>
<dbReference type="EMBL" id="PDOB01000006">
    <property type="protein sequence ID" value="PIL40650.1"/>
    <property type="molecule type" value="Genomic_DNA"/>
</dbReference>
<dbReference type="InterPro" id="IPR052521">
    <property type="entry name" value="Cell_div_SPOR-domain"/>
</dbReference>